<dbReference type="OrthoDB" id="5381085at2"/>
<keyword evidence="4 6" id="KW-0472">Membrane</keyword>
<dbReference type="EMBL" id="RAWG01000394">
    <property type="protein sequence ID" value="RKH32919.1"/>
    <property type="molecule type" value="Genomic_DNA"/>
</dbReference>
<keyword evidence="8" id="KW-1185">Reference proteome</keyword>
<evidence type="ECO:0000256" key="4">
    <source>
        <dbReference type="ARBA" id="ARBA00023136"/>
    </source>
</evidence>
<evidence type="ECO:0000256" key="3">
    <source>
        <dbReference type="ARBA" id="ARBA00022989"/>
    </source>
</evidence>
<evidence type="ECO:0000256" key="6">
    <source>
        <dbReference type="SAM" id="Phobius"/>
    </source>
</evidence>
<keyword evidence="3 6" id="KW-1133">Transmembrane helix</keyword>
<comment type="subcellular location">
    <subcellularLocation>
        <location evidence="1">Membrane</location>
        <topology evidence="1">Multi-pass membrane protein</topology>
    </subcellularLocation>
</comment>
<feature type="transmembrane region" description="Helical" evidence="6">
    <location>
        <begin position="58"/>
        <end position="82"/>
    </location>
</feature>
<keyword evidence="2 6" id="KW-0812">Transmembrane</keyword>
<protein>
    <submittedName>
        <fullName evidence="7">CvpA family protein</fullName>
    </submittedName>
</protein>
<dbReference type="InterPro" id="IPR003825">
    <property type="entry name" value="Colicin-V_CvpA"/>
</dbReference>
<evidence type="ECO:0000313" key="7">
    <source>
        <dbReference type="EMBL" id="RKH32919.1"/>
    </source>
</evidence>
<reference evidence="8" key="1">
    <citation type="submission" date="2018-09" db="EMBL/GenBank/DDBJ databases">
        <authorList>
            <person name="Livingstone P.G."/>
            <person name="Whitworth D.E."/>
        </authorList>
    </citation>
    <scope>NUCLEOTIDE SEQUENCE [LARGE SCALE GENOMIC DNA]</scope>
    <source>
        <strain evidence="8">CA040B</strain>
    </source>
</reference>
<evidence type="ECO:0000256" key="2">
    <source>
        <dbReference type="ARBA" id="ARBA00022692"/>
    </source>
</evidence>
<dbReference type="AlphaFoldDB" id="A0A3A8MNT1"/>
<feature type="region of interest" description="Disordered" evidence="5">
    <location>
        <begin position="237"/>
        <end position="277"/>
    </location>
</feature>
<dbReference type="RefSeq" id="WP_120629859.1">
    <property type="nucleotide sequence ID" value="NZ_RAWG01000394.1"/>
</dbReference>
<feature type="compositionally biased region" description="Basic and acidic residues" evidence="5">
    <location>
        <begin position="245"/>
        <end position="277"/>
    </location>
</feature>
<accession>A0A3A8MNT1</accession>
<dbReference type="Proteomes" id="UP000273405">
    <property type="component" value="Unassembled WGS sequence"/>
</dbReference>
<gene>
    <name evidence="7" type="ORF">D7X12_36715</name>
</gene>
<evidence type="ECO:0000313" key="8">
    <source>
        <dbReference type="Proteomes" id="UP000273405"/>
    </source>
</evidence>
<comment type="caution">
    <text evidence="7">The sequence shown here is derived from an EMBL/GenBank/DDBJ whole genome shotgun (WGS) entry which is preliminary data.</text>
</comment>
<evidence type="ECO:0000256" key="5">
    <source>
        <dbReference type="SAM" id="MobiDB-lite"/>
    </source>
</evidence>
<proteinExistence type="predicted"/>
<dbReference type="GO" id="GO:0009403">
    <property type="term" value="P:toxin biosynthetic process"/>
    <property type="evidence" value="ECO:0007669"/>
    <property type="project" value="InterPro"/>
</dbReference>
<organism evidence="7 8">
    <name type="scientific">Corallococcus sicarius</name>
    <dbReference type="NCBI Taxonomy" id="2316726"/>
    <lineage>
        <taxon>Bacteria</taxon>
        <taxon>Pseudomonadati</taxon>
        <taxon>Myxococcota</taxon>
        <taxon>Myxococcia</taxon>
        <taxon>Myxococcales</taxon>
        <taxon>Cystobacterineae</taxon>
        <taxon>Myxococcaceae</taxon>
        <taxon>Corallococcus</taxon>
    </lineage>
</organism>
<evidence type="ECO:0000256" key="1">
    <source>
        <dbReference type="ARBA" id="ARBA00004141"/>
    </source>
</evidence>
<feature type="transmembrane region" description="Helical" evidence="6">
    <location>
        <begin position="103"/>
        <end position="127"/>
    </location>
</feature>
<dbReference type="GO" id="GO:0016020">
    <property type="term" value="C:membrane"/>
    <property type="evidence" value="ECO:0007669"/>
    <property type="project" value="UniProtKB-SubCell"/>
</dbReference>
<dbReference type="Pfam" id="PF02674">
    <property type="entry name" value="Colicin_V"/>
    <property type="match status" value="1"/>
</dbReference>
<sequence>MVIDLILLGLVLFFGALGALSGAARQVANTAGLAVGYFVSRKLAPIIGPKLAVALGSPLLVGTLAGTVLLFVVTWLTVRYALGALLLRFLSGKDPEDRGMDRTLGFVLGAGKMAALFWVCLSALTFLEQHVIVAGKRVGVSPMGSVAFDLSRRYNLFEITQFAPLKDLVHVAQAAQDPAKVRKLQDDPAYKALRKDPRFQLALQHQDLKDALERGDTQALLRNDVVLQLIQDPQAAARLGAAARASERPAPAKEKERPAPAKEKEQPAPAKERPAKR</sequence>
<name>A0A3A8MNT1_9BACT</name>